<feature type="compositionally biased region" description="Basic and acidic residues" evidence="1">
    <location>
        <begin position="717"/>
        <end position="727"/>
    </location>
</feature>
<dbReference type="InterPro" id="IPR000198">
    <property type="entry name" value="RhoGAP_dom"/>
</dbReference>
<dbReference type="PANTHER" id="PTHR23175">
    <property type="entry name" value="PDZ DOMAIN-CONTAINING PROTEIN"/>
    <property type="match status" value="1"/>
</dbReference>
<feature type="region of interest" description="Disordered" evidence="1">
    <location>
        <begin position="872"/>
        <end position="894"/>
    </location>
</feature>
<dbReference type="Proteomes" id="UP000050794">
    <property type="component" value="Unassembled WGS sequence"/>
</dbReference>
<evidence type="ECO:0000259" key="2">
    <source>
        <dbReference type="PROSITE" id="PS50238"/>
    </source>
</evidence>
<dbReference type="WBParaSite" id="TCNE_0001386301-mRNA-1">
    <property type="protein sequence ID" value="TCNE_0001386301-mRNA-1"/>
    <property type="gene ID" value="TCNE_0001386301"/>
</dbReference>
<sequence length="1004" mass="109289">MDALTSQQGRMLHLVIALLQGDWILKKIVVSLAQFFIFLEKRVDSEGFQSSAGLRGDPESSPVEALSATSSSRSDLVAVCNGRETLSSSPTTATTELIMQRYKAKSTHLNSPVASKRHQSSGDSSGGHNMLPGTSSAAAINEGATTSNGQCDQNTGATTPKSARKWKKSKAIKQGSSSSGRSEKCNLQSTSALGQKIVDCPTSGEGDATNLSAHWGGLRLLHIGYCRVQRRKLEIRKKYSHMQVPLLIQMCVQVVEAHGMDTVGIYRIPGNTAAVNALKENLNYGFENVDFTDARWKDVNVVSSLLKMFLRKLPEPLLTDKLYPFFIDANRIAAHHQRLHKLRNLLRKLPSAHYATLKYLIAHLRAVGAHSSVNKMETRNLALMFGPSIVRPSDDNMATMVTHMSDQCKIIETFITYYDWMFNDAGTVDDEVPEPVPSASDAAVTTQGGGPGSLGVEGDPLAPGSLMTTSFNDMHNLLRRVNEAEAVAMMDAQRGGKIKQMLNVRRNSKKDKSKKRERDHSAHAGTTSHVANTAPSSSHPPPTAQATSAEHSFCGTYQERDIDAEIANRRQRTATSASVATSSSVEHSPSVDSSLGSMADSSARHVDTQNISTANTQTTTTDVDAMRRKRQQDIYSARRMFIAGTDVDPGENGGMHQVDLDDLVSHTRHLNLASSPALEVLSAETREKIRRLQQLQGGWLPASNEKKSTETPNSKQSNERVVHEEVKTPTTKTAEEFSSTDALSLTSDYSTTSSAALTVPVTVSCMDHLAATSSDYASTDVSPCTRNASVSPRNPAEQETIEVIQLSASPRTIGAHLRDTNVLPECAVESERKADDSTSTSKSCTKLPSRERRLSDGHNKRVCETHVMFSVQEEDATSSSSSSASKGVAKVKVRSKINSRKDPWRRHTLSDVDLIRQALAEEAARKANAPSPTTPHVEKPYSKMGKFARWIKHNFRRSSPDLNADNMRVFEPTASVGTPPPCDVSSHVPTPPSEVLPSSGDEQL</sequence>
<gene>
    <name evidence="3" type="ORF">TCNE_LOCUS13863</name>
</gene>
<evidence type="ECO:0000313" key="5">
    <source>
        <dbReference type="WBParaSite" id="TCNE_0001386301-mRNA-1"/>
    </source>
</evidence>
<dbReference type="SUPFAM" id="SSF48350">
    <property type="entry name" value="GTPase activation domain, GAP"/>
    <property type="match status" value="1"/>
</dbReference>
<dbReference type="PROSITE" id="PS50238">
    <property type="entry name" value="RHOGAP"/>
    <property type="match status" value="1"/>
</dbReference>
<feature type="domain" description="Rho-GAP" evidence="2">
    <location>
        <begin position="231"/>
        <end position="422"/>
    </location>
</feature>
<feature type="region of interest" description="Disordered" evidence="1">
    <location>
        <begin position="569"/>
        <end position="598"/>
    </location>
</feature>
<feature type="compositionally biased region" description="Basic and acidic residues" evidence="1">
    <location>
        <begin position="848"/>
        <end position="858"/>
    </location>
</feature>
<dbReference type="AlphaFoldDB" id="A0A183UZE3"/>
<keyword evidence="4" id="KW-1185">Reference proteome</keyword>
<feature type="region of interest" description="Disordered" evidence="1">
    <location>
        <begin position="106"/>
        <end position="187"/>
    </location>
</feature>
<name>A0A183UZE3_TOXCA</name>
<dbReference type="GO" id="GO:0007165">
    <property type="term" value="P:signal transduction"/>
    <property type="evidence" value="ECO:0007669"/>
    <property type="project" value="InterPro"/>
</dbReference>
<feature type="region of interest" description="Disordered" evidence="1">
    <location>
        <begin position="777"/>
        <end position="797"/>
    </location>
</feature>
<feature type="region of interest" description="Disordered" evidence="1">
    <location>
        <begin position="694"/>
        <end position="735"/>
    </location>
</feature>
<reference evidence="5" key="1">
    <citation type="submission" date="2016-06" db="UniProtKB">
        <authorList>
            <consortium name="WormBaseParasite"/>
        </authorList>
    </citation>
    <scope>IDENTIFICATION</scope>
</reference>
<feature type="region of interest" description="Disordered" evidence="1">
    <location>
        <begin position="829"/>
        <end position="858"/>
    </location>
</feature>
<reference evidence="3 4" key="2">
    <citation type="submission" date="2018-11" db="EMBL/GenBank/DDBJ databases">
        <authorList>
            <consortium name="Pathogen Informatics"/>
        </authorList>
    </citation>
    <scope>NUCLEOTIDE SEQUENCE [LARGE SCALE GENOMIC DNA]</scope>
</reference>
<feature type="compositionally biased region" description="Polar residues" evidence="1">
    <location>
        <begin position="121"/>
        <end position="161"/>
    </location>
</feature>
<dbReference type="Gene3D" id="1.10.555.10">
    <property type="entry name" value="Rho GTPase activation protein"/>
    <property type="match status" value="1"/>
</dbReference>
<feature type="region of interest" description="Disordered" evidence="1">
    <location>
        <begin position="429"/>
        <end position="461"/>
    </location>
</feature>
<feature type="compositionally biased region" description="Low complexity" evidence="1">
    <location>
        <begin position="877"/>
        <end position="888"/>
    </location>
</feature>
<feature type="region of interest" description="Disordered" evidence="1">
    <location>
        <begin position="497"/>
        <end position="550"/>
    </location>
</feature>
<proteinExistence type="predicted"/>
<dbReference type="PANTHER" id="PTHR23175:SF23">
    <property type="entry name" value="PDZ DOMAIN-CONTAINING PROTEIN"/>
    <property type="match status" value="1"/>
</dbReference>
<feature type="region of interest" description="Disordered" evidence="1">
    <location>
        <begin position="49"/>
        <end position="69"/>
    </location>
</feature>
<evidence type="ECO:0000256" key="1">
    <source>
        <dbReference type="SAM" id="MobiDB-lite"/>
    </source>
</evidence>
<organism evidence="4 5">
    <name type="scientific">Toxocara canis</name>
    <name type="common">Canine roundworm</name>
    <dbReference type="NCBI Taxonomy" id="6265"/>
    <lineage>
        <taxon>Eukaryota</taxon>
        <taxon>Metazoa</taxon>
        <taxon>Ecdysozoa</taxon>
        <taxon>Nematoda</taxon>
        <taxon>Chromadorea</taxon>
        <taxon>Rhabditida</taxon>
        <taxon>Spirurina</taxon>
        <taxon>Ascaridomorpha</taxon>
        <taxon>Ascaridoidea</taxon>
        <taxon>Toxocaridae</taxon>
        <taxon>Toxocara</taxon>
    </lineage>
</organism>
<dbReference type="Pfam" id="PF00620">
    <property type="entry name" value="RhoGAP"/>
    <property type="match status" value="1"/>
</dbReference>
<feature type="compositionally biased region" description="Low complexity" evidence="1">
    <location>
        <begin position="573"/>
        <end position="594"/>
    </location>
</feature>
<dbReference type="FunFam" id="1.10.555.10:FF:000058">
    <property type="entry name" value="GTPase-activating protein pac-1"/>
    <property type="match status" value="1"/>
</dbReference>
<protein>
    <submittedName>
        <fullName evidence="5">Rho-GAP domain-containing protein</fullName>
    </submittedName>
</protein>
<feature type="compositionally biased region" description="Polar residues" evidence="1">
    <location>
        <begin position="777"/>
        <end position="792"/>
    </location>
</feature>
<dbReference type="SMART" id="SM00324">
    <property type="entry name" value="RhoGAP"/>
    <property type="match status" value="1"/>
</dbReference>
<dbReference type="InterPro" id="IPR008936">
    <property type="entry name" value="Rho_GTPase_activation_prot"/>
</dbReference>
<evidence type="ECO:0000313" key="4">
    <source>
        <dbReference type="Proteomes" id="UP000050794"/>
    </source>
</evidence>
<dbReference type="EMBL" id="UYWY01021935">
    <property type="protein sequence ID" value="VDM45184.1"/>
    <property type="molecule type" value="Genomic_DNA"/>
</dbReference>
<accession>A0A183UZE3</accession>
<feature type="compositionally biased region" description="Polar residues" evidence="1">
    <location>
        <begin position="174"/>
        <end position="187"/>
    </location>
</feature>
<feature type="compositionally biased region" description="Basic residues" evidence="1">
    <location>
        <begin position="162"/>
        <end position="171"/>
    </location>
</feature>
<feature type="region of interest" description="Disordered" evidence="1">
    <location>
        <begin position="958"/>
        <end position="1004"/>
    </location>
</feature>
<evidence type="ECO:0000313" key="3">
    <source>
        <dbReference type="EMBL" id="VDM45184.1"/>
    </source>
</evidence>
<feature type="compositionally biased region" description="Low complexity" evidence="1">
    <location>
        <begin position="837"/>
        <end position="846"/>
    </location>
</feature>